<evidence type="ECO:0000313" key="2">
    <source>
        <dbReference type="Proteomes" id="UP000887097"/>
    </source>
</evidence>
<name>A0AA37I374_XYLRU</name>
<accession>A0AA37I374</accession>
<proteinExistence type="predicted"/>
<dbReference type="EMBL" id="BPTT01000001">
    <property type="protein sequence ID" value="GJG33973.1"/>
    <property type="molecule type" value="Genomic_DNA"/>
</dbReference>
<evidence type="ECO:0000313" key="1">
    <source>
        <dbReference type="EMBL" id="GJG33973.1"/>
    </source>
</evidence>
<organism evidence="1 2">
    <name type="scientific">Xylanibacter ruminicola</name>
    <name type="common">Prevotella ruminicola</name>
    <dbReference type="NCBI Taxonomy" id="839"/>
    <lineage>
        <taxon>Bacteria</taxon>
        <taxon>Pseudomonadati</taxon>
        <taxon>Bacteroidota</taxon>
        <taxon>Bacteroidia</taxon>
        <taxon>Bacteroidales</taxon>
        <taxon>Prevotellaceae</taxon>
        <taxon>Xylanibacter</taxon>
    </lineage>
</organism>
<protein>
    <submittedName>
        <fullName evidence="1">Uncharacterized protein</fullName>
    </submittedName>
</protein>
<dbReference type="AlphaFoldDB" id="A0AA37I374"/>
<gene>
    <name evidence="1" type="ORF">PRMUPPPA20_20820</name>
</gene>
<reference evidence="1" key="1">
    <citation type="submission" date="2021-08" db="EMBL/GenBank/DDBJ databases">
        <title>Prevotella lacticifex sp. nov., isolated from rumen of cow.</title>
        <authorList>
            <person name="Shinkai T."/>
            <person name="Ikeyama N."/>
            <person name="Kumagai M."/>
            <person name="Ohmori H."/>
            <person name="Sakamoto M."/>
            <person name="Ohkuma M."/>
            <person name="Mitsumori M."/>
        </authorList>
    </citation>
    <scope>NUCLEOTIDE SEQUENCE</scope>
    <source>
        <strain evidence="1">JCM 8259</strain>
    </source>
</reference>
<sequence>MGIPSNATNAKYPAYVLAKLYIPIPSGSKTRETYGAVIKGKITDEIFKRTLYKKFLLIDFIDYTKKTGINYTKLIIIENPY</sequence>
<dbReference type="Proteomes" id="UP000887097">
    <property type="component" value="Unassembled WGS sequence"/>
</dbReference>
<comment type="caution">
    <text evidence="1">The sequence shown here is derived from an EMBL/GenBank/DDBJ whole genome shotgun (WGS) entry which is preliminary data.</text>
</comment>